<evidence type="ECO:0000313" key="2">
    <source>
        <dbReference type="EMBL" id="QTD50257.1"/>
    </source>
</evidence>
<keyword evidence="3" id="KW-1185">Reference proteome</keyword>
<evidence type="ECO:0000259" key="1">
    <source>
        <dbReference type="Pfam" id="PF07484"/>
    </source>
</evidence>
<accession>A0A8A4TLA1</accession>
<dbReference type="Pfam" id="PF07484">
    <property type="entry name" value="Collar"/>
    <property type="match status" value="1"/>
</dbReference>
<sequence length="180" mass="19124">MSEPFIGEIRTFPYTFAPEGWFSCDGQLIQIAQFTSLFAVIGTIYGGDGRTTFAMPPLNNRAAMGFGTGPGLPPAVQGYAVGANYITLVPAQLPQHDHIAVAEQDLSDQEKPTGSYVSIFQNTSGGGVMAYKESPASGNMVQMSSAALSTTGSGQSHLNIQPVQAFRFCMAWDGIFPSRS</sequence>
<gene>
    <name evidence="2" type="ORF">J3U87_32125</name>
</gene>
<dbReference type="EMBL" id="CP071793">
    <property type="protein sequence ID" value="QTD50257.1"/>
    <property type="molecule type" value="Genomic_DNA"/>
</dbReference>
<dbReference type="Proteomes" id="UP000663929">
    <property type="component" value="Chromosome"/>
</dbReference>
<protein>
    <submittedName>
        <fullName evidence="2">Tail fiber protein</fullName>
    </submittedName>
</protein>
<dbReference type="RefSeq" id="WP_237379887.1">
    <property type="nucleotide sequence ID" value="NZ_CP071793.1"/>
</dbReference>
<dbReference type="InterPro" id="IPR037053">
    <property type="entry name" value="Phage_tail_collar_dom_sf"/>
</dbReference>
<dbReference type="Gene3D" id="3.90.1340.10">
    <property type="entry name" value="Phage tail collar domain"/>
    <property type="match status" value="1"/>
</dbReference>
<dbReference type="AlphaFoldDB" id="A0A8A4TLA1"/>
<name>A0A8A4TLA1_SULCO</name>
<dbReference type="SUPFAM" id="SSF88874">
    <property type="entry name" value="Receptor-binding domain of short tail fibre protein gp12"/>
    <property type="match status" value="1"/>
</dbReference>
<evidence type="ECO:0000313" key="3">
    <source>
        <dbReference type="Proteomes" id="UP000663929"/>
    </source>
</evidence>
<proteinExistence type="predicted"/>
<feature type="domain" description="Phage tail collar" evidence="1">
    <location>
        <begin position="7"/>
        <end position="61"/>
    </location>
</feature>
<dbReference type="InterPro" id="IPR011083">
    <property type="entry name" value="Phage_tail_collar_dom"/>
</dbReference>
<organism evidence="2 3">
    <name type="scientific">Sulfidibacter corallicola</name>
    <dbReference type="NCBI Taxonomy" id="2818388"/>
    <lineage>
        <taxon>Bacteria</taxon>
        <taxon>Pseudomonadati</taxon>
        <taxon>Acidobacteriota</taxon>
        <taxon>Holophagae</taxon>
        <taxon>Acanthopleuribacterales</taxon>
        <taxon>Acanthopleuribacteraceae</taxon>
        <taxon>Sulfidibacter</taxon>
    </lineage>
</organism>
<dbReference type="KEGG" id="scor:J3U87_32125"/>
<reference evidence="2" key="1">
    <citation type="submission" date="2021-03" db="EMBL/GenBank/DDBJ databases">
        <title>Acanthopleuribacteraceae sp. M133.</title>
        <authorList>
            <person name="Wang G."/>
        </authorList>
    </citation>
    <scope>NUCLEOTIDE SEQUENCE</scope>
    <source>
        <strain evidence="2">M133</strain>
    </source>
</reference>